<feature type="compositionally biased region" description="Polar residues" evidence="1">
    <location>
        <begin position="17"/>
        <end position="33"/>
    </location>
</feature>
<keyword evidence="3" id="KW-1185">Reference proteome</keyword>
<gene>
    <name evidence="2" type="ORF">CAE01nite_19140</name>
</gene>
<dbReference type="Pfam" id="PF11238">
    <property type="entry name" value="DUF3039"/>
    <property type="match status" value="1"/>
</dbReference>
<feature type="region of interest" description="Disordered" evidence="1">
    <location>
        <begin position="1"/>
        <end position="48"/>
    </location>
</feature>
<evidence type="ECO:0000313" key="3">
    <source>
        <dbReference type="Proteomes" id="UP000321181"/>
    </source>
</evidence>
<dbReference type="InterPro" id="IPR021400">
    <property type="entry name" value="DUF3039"/>
</dbReference>
<organism evidence="2 3">
    <name type="scientific">Cellulomonas aerilata</name>
    <dbReference type="NCBI Taxonomy" id="515326"/>
    <lineage>
        <taxon>Bacteria</taxon>
        <taxon>Bacillati</taxon>
        <taxon>Actinomycetota</taxon>
        <taxon>Actinomycetes</taxon>
        <taxon>Micrococcales</taxon>
        <taxon>Cellulomonadaceae</taxon>
        <taxon>Cellulomonas</taxon>
    </lineage>
</organism>
<comment type="caution">
    <text evidence="2">The sequence shown here is derived from an EMBL/GenBank/DDBJ whole genome shotgun (WGS) entry which is preliminary data.</text>
</comment>
<evidence type="ECO:0008006" key="4">
    <source>
        <dbReference type="Google" id="ProtNLM"/>
    </source>
</evidence>
<feature type="compositionally biased region" description="Basic and acidic residues" evidence="1">
    <location>
        <begin position="34"/>
        <end position="48"/>
    </location>
</feature>
<reference evidence="2 3" key="1">
    <citation type="submission" date="2019-07" db="EMBL/GenBank/DDBJ databases">
        <title>Whole genome shotgun sequence of Cellulomonas aerilata NBRC 106308.</title>
        <authorList>
            <person name="Hosoyama A."/>
            <person name="Uohara A."/>
            <person name="Ohji S."/>
            <person name="Ichikawa N."/>
        </authorList>
    </citation>
    <scope>NUCLEOTIDE SEQUENCE [LARGE SCALE GENOMIC DNA]</scope>
    <source>
        <strain evidence="2 3">NBRC 106308</strain>
    </source>
</reference>
<dbReference type="RefSeq" id="WP_146903319.1">
    <property type="nucleotide sequence ID" value="NZ_BAAARM010000003.1"/>
</dbReference>
<accession>A0A512DCI2</accession>
<dbReference type="EMBL" id="BJYY01000013">
    <property type="protein sequence ID" value="GEO34189.1"/>
    <property type="molecule type" value="Genomic_DNA"/>
</dbReference>
<name>A0A512DCI2_9CELL</name>
<feature type="region of interest" description="Disordered" evidence="1">
    <location>
        <begin position="98"/>
        <end position="122"/>
    </location>
</feature>
<feature type="compositionally biased region" description="Gly residues" evidence="1">
    <location>
        <begin position="109"/>
        <end position="122"/>
    </location>
</feature>
<evidence type="ECO:0000313" key="2">
    <source>
        <dbReference type="EMBL" id="GEO34189.1"/>
    </source>
</evidence>
<dbReference type="OrthoDB" id="8481541at2"/>
<protein>
    <recommendedName>
        <fullName evidence="4">DUF3039 domain-containing protein</fullName>
    </recommendedName>
</protein>
<proteinExistence type="predicted"/>
<dbReference type="Proteomes" id="UP000321181">
    <property type="component" value="Unassembled WGS sequence"/>
</dbReference>
<evidence type="ECO:0000256" key="1">
    <source>
        <dbReference type="SAM" id="MobiDB-lite"/>
    </source>
</evidence>
<dbReference type="AlphaFoldDB" id="A0A512DCI2"/>
<sequence length="122" mass="12752">MSEPFASTTGPDDPFTQPGTQPDSTGGTSTSVLERTEATEQVEPGDHERFAHYVRKNKIMDSALSGKPVIALCGKVWVPGRDPNKFPVCPICQEIYNGLRPPQDDDAGSGAGSSGGSSSGGK</sequence>
<feature type="compositionally biased region" description="Polar residues" evidence="1">
    <location>
        <begin position="1"/>
        <end position="10"/>
    </location>
</feature>